<dbReference type="PANTHER" id="PTHR43479:SF7">
    <property type="entry name" value="TETR-FAMILY TRANSCRIPTIONAL REGULATOR"/>
    <property type="match status" value="1"/>
</dbReference>
<dbReference type="Pfam" id="PF14278">
    <property type="entry name" value="TetR_C_8"/>
    <property type="match status" value="1"/>
</dbReference>
<evidence type="ECO:0000313" key="5">
    <source>
        <dbReference type="EMBL" id="XBH17731.1"/>
    </source>
</evidence>
<feature type="domain" description="HTH tetR-type" evidence="4">
    <location>
        <begin position="32"/>
        <end position="92"/>
    </location>
</feature>
<evidence type="ECO:0000259" key="4">
    <source>
        <dbReference type="PROSITE" id="PS50977"/>
    </source>
</evidence>
<evidence type="ECO:0000256" key="3">
    <source>
        <dbReference type="SAM" id="MobiDB-lite"/>
    </source>
</evidence>
<keyword evidence="1 2" id="KW-0238">DNA-binding</keyword>
<dbReference type="GO" id="GO:0003677">
    <property type="term" value="F:DNA binding"/>
    <property type="evidence" value="ECO:0007669"/>
    <property type="project" value="UniProtKB-UniRule"/>
</dbReference>
<dbReference type="InterPro" id="IPR050624">
    <property type="entry name" value="HTH-type_Tx_Regulator"/>
</dbReference>
<reference evidence="5" key="1">
    <citation type="submission" date="2023-03" db="EMBL/GenBank/DDBJ databases">
        <title>Edaphobacter sp.</title>
        <authorList>
            <person name="Huber K.J."/>
            <person name="Papendorf J."/>
            <person name="Pilke C."/>
            <person name="Bunk B."/>
            <person name="Sproeer C."/>
            <person name="Pester M."/>
        </authorList>
    </citation>
    <scope>NUCLEOTIDE SEQUENCE</scope>
    <source>
        <strain evidence="5">DSM 110680</strain>
    </source>
</reference>
<dbReference type="Gene3D" id="1.10.357.10">
    <property type="entry name" value="Tetracycline Repressor, domain 2"/>
    <property type="match status" value="1"/>
</dbReference>
<proteinExistence type="predicted"/>
<dbReference type="InterPro" id="IPR039532">
    <property type="entry name" value="TetR_C_Firmicutes"/>
</dbReference>
<feature type="DNA-binding region" description="H-T-H motif" evidence="2">
    <location>
        <begin position="55"/>
        <end position="74"/>
    </location>
</feature>
<dbReference type="RefSeq" id="WP_348262956.1">
    <property type="nucleotide sequence ID" value="NZ_CP121196.1"/>
</dbReference>
<accession>A0AAU7DLT3</accession>
<dbReference type="SUPFAM" id="SSF46689">
    <property type="entry name" value="Homeodomain-like"/>
    <property type="match status" value="1"/>
</dbReference>
<dbReference type="PROSITE" id="PS50977">
    <property type="entry name" value="HTH_TETR_2"/>
    <property type="match status" value="1"/>
</dbReference>
<evidence type="ECO:0000256" key="2">
    <source>
        <dbReference type="PROSITE-ProRule" id="PRU00335"/>
    </source>
</evidence>
<dbReference type="Pfam" id="PF00440">
    <property type="entry name" value="TetR_N"/>
    <property type="match status" value="1"/>
</dbReference>
<evidence type="ECO:0000256" key="1">
    <source>
        <dbReference type="ARBA" id="ARBA00023125"/>
    </source>
</evidence>
<dbReference type="AlphaFoldDB" id="A0AAU7DLT3"/>
<feature type="region of interest" description="Disordered" evidence="3">
    <location>
        <begin position="1"/>
        <end position="32"/>
    </location>
</feature>
<sequence length="208" mass="24164">MSRNASTKHPPIVDNRGVKRKEKVRKPDSRVRRTRDQLGNALIELIQEKPINDVTVQDVLDRSGVGRSTFYLHYRDKDDLLVSQLEMFLEFMSTVLSVRKDKSNRVAPVTEMFEHIGNQNKLYRVLSDSGHLKDFFDLAEGYFARGIERRLCESGRFTKIPPRELAARASALSGSLLSLLRWWLDRGEKETPQQMDEMFHRMVWTGLQ</sequence>
<organism evidence="5">
    <name type="scientific">Telmatobacter sp. DSM 110680</name>
    <dbReference type="NCBI Taxonomy" id="3036704"/>
    <lineage>
        <taxon>Bacteria</taxon>
        <taxon>Pseudomonadati</taxon>
        <taxon>Acidobacteriota</taxon>
        <taxon>Terriglobia</taxon>
        <taxon>Terriglobales</taxon>
        <taxon>Acidobacteriaceae</taxon>
        <taxon>Telmatobacter</taxon>
    </lineage>
</organism>
<name>A0AAU7DLT3_9BACT</name>
<gene>
    <name evidence="5" type="ORF">P8935_00010</name>
</gene>
<dbReference type="EMBL" id="CP121196">
    <property type="protein sequence ID" value="XBH17731.1"/>
    <property type="molecule type" value="Genomic_DNA"/>
</dbReference>
<dbReference type="PANTHER" id="PTHR43479">
    <property type="entry name" value="ACREF/ENVCD OPERON REPRESSOR-RELATED"/>
    <property type="match status" value="1"/>
</dbReference>
<dbReference type="InterPro" id="IPR001647">
    <property type="entry name" value="HTH_TetR"/>
</dbReference>
<dbReference type="InterPro" id="IPR009057">
    <property type="entry name" value="Homeodomain-like_sf"/>
</dbReference>
<protein>
    <submittedName>
        <fullName evidence="5">TetR/AcrR family transcriptional regulator</fullName>
    </submittedName>
</protein>